<dbReference type="Pfam" id="PF02311">
    <property type="entry name" value="AraC_binding"/>
    <property type="match status" value="1"/>
</dbReference>
<dbReference type="GO" id="GO:0003700">
    <property type="term" value="F:DNA-binding transcription factor activity"/>
    <property type="evidence" value="ECO:0007669"/>
    <property type="project" value="InterPro"/>
</dbReference>
<protein>
    <submittedName>
        <fullName evidence="5">AraC family transcriptional regulator</fullName>
    </submittedName>
</protein>
<dbReference type="InterPro" id="IPR018062">
    <property type="entry name" value="HTH_AraC-typ_CS"/>
</dbReference>
<dbReference type="SUPFAM" id="SSF46689">
    <property type="entry name" value="Homeodomain-like"/>
    <property type="match status" value="1"/>
</dbReference>
<evidence type="ECO:0000256" key="2">
    <source>
        <dbReference type="ARBA" id="ARBA00023125"/>
    </source>
</evidence>
<dbReference type="SUPFAM" id="SSF51215">
    <property type="entry name" value="Regulatory protein AraC"/>
    <property type="match status" value="1"/>
</dbReference>
<dbReference type="PROSITE" id="PS00041">
    <property type="entry name" value="HTH_ARAC_FAMILY_1"/>
    <property type="match status" value="1"/>
</dbReference>
<dbReference type="AlphaFoldDB" id="A0A3B0C367"/>
<dbReference type="SMART" id="SM00342">
    <property type="entry name" value="HTH_ARAC"/>
    <property type="match status" value="1"/>
</dbReference>
<name>A0A3B0C367_9BACL</name>
<dbReference type="PROSITE" id="PS01124">
    <property type="entry name" value="HTH_ARAC_FAMILY_2"/>
    <property type="match status" value="1"/>
</dbReference>
<dbReference type="PANTHER" id="PTHR43280:SF28">
    <property type="entry name" value="HTH-TYPE TRANSCRIPTIONAL ACTIVATOR RHAS"/>
    <property type="match status" value="1"/>
</dbReference>
<evidence type="ECO:0000313" key="5">
    <source>
        <dbReference type="EMBL" id="RKN79071.1"/>
    </source>
</evidence>
<dbReference type="RefSeq" id="WP_120749440.1">
    <property type="nucleotide sequence ID" value="NZ_RBAH01000017.1"/>
</dbReference>
<dbReference type="Pfam" id="PF12833">
    <property type="entry name" value="HTH_18"/>
    <property type="match status" value="1"/>
</dbReference>
<gene>
    <name evidence="5" type="ORF">D7M11_22155</name>
</gene>
<dbReference type="Gene3D" id="2.60.120.10">
    <property type="entry name" value="Jelly Rolls"/>
    <property type="match status" value="1"/>
</dbReference>
<dbReference type="GO" id="GO:0043565">
    <property type="term" value="F:sequence-specific DNA binding"/>
    <property type="evidence" value="ECO:0007669"/>
    <property type="project" value="InterPro"/>
</dbReference>
<dbReference type="InterPro" id="IPR020449">
    <property type="entry name" value="Tscrpt_reg_AraC-type_HTH"/>
</dbReference>
<feature type="domain" description="HTH araC/xylS-type" evidence="4">
    <location>
        <begin position="228"/>
        <end position="297"/>
    </location>
</feature>
<dbReference type="PANTHER" id="PTHR43280">
    <property type="entry name" value="ARAC-FAMILY TRANSCRIPTIONAL REGULATOR"/>
    <property type="match status" value="1"/>
</dbReference>
<dbReference type="InterPro" id="IPR014710">
    <property type="entry name" value="RmlC-like_jellyroll"/>
</dbReference>
<dbReference type="InterPro" id="IPR003313">
    <property type="entry name" value="AraC-bd"/>
</dbReference>
<dbReference type="PRINTS" id="PR00032">
    <property type="entry name" value="HTHARAC"/>
</dbReference>
<keyword evidence="1" id="KW-0805">Transcription regulation</keyword>
<reference evidence="5 6" key="1">
    <citation type="journal article" date="2007" name="Int. J. Syst. Evol. Microbiol.">
        <title>Paenibacillus ginsengarvi sp. nov., isolated from soil from ginseng cultivation.</title>
        <authorList>
            <person name="Yoon M.H."/>
            <person name="Ten L.N."/>
            <person name="Im W.T."/>
        </authorList>
    </citation>
    <scope>NUCLEOTIDE SEQUENCE [LARGE SCALE GENOMIC DNA]</scope>
    <source>
        <strain evidence="5 6">KCTC 13059</strain>
    </source>
</reference>
<keyword evidence="6" id="KW-1185">Reference proteome</keyword>
<dbReference type="Gene3D" id="1.10.10.60">
    <property type="entry name" value="Homeodomain-like"/>
    <property type="match status" value="2"/>
</dbReference>
<dbReference type="EMBL" id="RBAH01000017">
    <property type="protein sequence ID" value="RKN79071.1"/>
    <property type="molecule type" value="Genomic_DNA"/>
</dbReference>
<evidence type="ECO:0000256" key="3">
    <source>
        <dbReference type="ARBA" id="ARBA00023163"/>
    </source>
</evidence>
<comment type="caution">
    <text evidence="5">The sequence shown here is derived from an EMBL/GenBank/DDBJ whole genome shotgun (WGS) entry which is preliminary data.</text>
</comment>
<keyword evidence="3" id="KW-0804">Transcription</keyword>
<evidence type="ECO:0000313" key="6">
    <source>
        <dbReference type="Proteomes" id="UP000282311"/>
    </source>
</evidence>
<dbReference type="OrthoDB" id="9807321at2"/>
<dbReference type="InterPro" id="IPR018060">
    <property type="entry name" value="HTH_AraC"/>
</dbReference>
<dbReference type="InterPro" id="IPR009057">
    <property type="entry name" value="Homeodomain-like_sf"/>
</dbReference>
<organism evidence="5 6">
    <name type="scientific">Paenibacillus ginsengarvi</name>
    <dbReference type="NCBI Taxonomy" id="400777"/>
    <lineage>
        <taxon>Bacteria</taxon>
        <taxon>Bacillati</taxon>
        <taxon>Bacillota</taxon>
        <taxon>Bacilli</taxon>
        <taxon>Bacillales</taxon>
        <taxon>Paenibacillaceae</taxon>
        <taxon>Paenibacillus</taxon>
    </lineage>
</organism>
<evidence type="ECO:0000259" key="4">
    <source>
        <dbReference type="PROSITE" id="PS01124"/>
    </source>
</evidence>
<dbReference type="InterPro" id="IPR037923">
    <property type="entry name" value="HTH-like"/>
</dbReference>
<evidence type="ECO:0000256" key="1">
    <source>
        <dbReference type="ARBA" id="ARBA00023015"/>
    </source>
</evidence>
<proteinExistence type="predicted"/>
<sequence length="300" mass="35409">MTLFLFTEPSLLEVKWANVHKGNISIQNIVHRNPYYELIMVTEGPIYLQVGNDKLTLETGEAYMLQPWQQHQGWKAFKDSSGFFWVQFASSPEPVQIESWAEWNRKERQNRPERALLRTIEEGEQSTGYMVIPKRFLPSRRYELLSAFERLIGQFLNPQGYYKFRTSLQLGQLLEMLACDALEKSESNKSISASFMLYRKMVNFLDEWNHCDFPKMEMETYFNRKYEYLCSTFKKYAGMTMSTYINQLRIQRAKHMLGTTNETVTKIAADVGFQDCFYFSKQFKKIVGMSPSEYRTELLK</sequence>
<keyword evidence="2" id="KW-0238">DNA-binding</keyword>
<dbReference type="Proteomes" id="UP000282311">
    <property type="component" value="Unassembled WGS sequence"/>
</dbReference>
<accession>A0A3B0C367</accession>